<dbReference type="InterPro" id="IPR007235">
    <property type="entry name" value="Glyco_trans_28_C"/>
</dbReference>
<evidence type="ECO:0000313" key="8">
    <source>
        <dbReference type="Proteomes" id="UP000265816"/>
    </source>
</evidence>
<keyword evidence="4 7" id="KW-0808">Transferase</keyword>
<dbReference type="Pfam" id="PF04101">
    <property type="entry name" value="Glyco_tran_28_C"/>
    <property type="match status" value="1"/>
</dbReference>
<keyword evidence="8" id="KW-1185">Reference proteome</keyword>
<evidence type="ECO:0000256" key="2">
    <source>
        <dbReference type="ARBA" id="ARBA00006962"/>
    </source>
</evidence>
<keyword evidence="3" id="KW-0328">Glycosyltransferase</keyword>
<feature type="domain" description="Diacylglycerol glucosyltransferase N-terminal" evidence="6">
    <location>
        <begin position="22"/>
        <end position="188"/>
    </location>
</feature>
<protein>
    <submittedName>
        <fullName evidence="7">UDP-glucuronosyltransferase</fullName>
    </submittedName>
</protein>
<dbReference type="Proteomes" id="UP000265816">
    <property type="component" value="Unassembled WGS sequence"/>
</dbReference>
<evidence type="ECO:0000313" key="7">
    <source>
        <dbReference type="EMBL" id="RID85759.1"/>
    </source>
</evidence>
<dbReference type="OrthoDB" id="9815663at2"/>
<evidence type="ECO:0000256" key="4">
    <source>
        <dbReference type="ARBA" id="ARBA00022679"/>
    </source>
</evidence>
<gene>
    <name evidence="7" type="ORF">D1970_09465</name>
</gene>
<dbReference type="EMBL" id="QWVT01000015">
    <property type="protein sequence ID" value="RID85759.1"/>
    <property type="molecule type" value="Genomic_DNA"/>
</dbReference>
<dbReference type="PANTHER" id="PTHR43025">
    <property type="entry name" value="MONOGALACTOSYLDIACYLGLYCEROL SYNTHASE"/>
    <property type="match status" value="1"/>
</dbReference>
<dbReference type="RefSeq" id="WP_119112612.1">
    <property type="nucleotide sequence ID" value="NZ_CBCSEO010000002.1"/>
</dbReference>
<comment type="subcellular location">
    <subcellularLocation>
        <location evidence="1">Membrane</location>
    </subcellularLocation>
</comment>
<dbReference type="Pfam" id="PF06925">
    <property type="entry name" value="MGDG_synth"/>
    <property type="match status" value="1"/>
</dbReference>
<evidence type="ECO:0000256" key="3">
    <source>
        <dbReference type="ARBA" id="ARBA00022676"/>
    </source>
</evidence>
<name>A0A398B6M8_9BACI</name>
<dbReference type="Gene3D" id="3.40.50.2000">
    <property type="entry name" value="Glycogen Phosphorylase B"/>
    <property type="match status" value="1"/>
</dbReference>
<dbReference type="AlphaFoldDB" id="A0A398B6M8"/>
<dbReference type="SUPFAM" id="SSF53756">
    <property type="entry name" value="UDP-Glycosyltransferase/glycogen phosphorylase"/>
    <property type="match status" value="1"/>
</dbReference>
<dbReference type="InterPro" id="IPR050519">
    <property type="entry name" value="Glycosyltransf_28_UgtP"/>
</dbReference>
<comment type="caution">
    <text evidence="7">The sequence shown here is derived from an EMBL/GenBank/DDBJ whole genome shotgun (WGS) entry which is preliminary data.</text>
</comment>
<evidence type="ECO:0000259" key="5">
    <source>
        <dbReference type="Pfam" id="PF04101"/>
    </source>
</evidence>
<reference evidence="7 8" key="1">
    <citation type="submission" date="2018-08" db="EMBL/GenBank/DDBJ databases">
        <title>Bacillus jemisoniae sp. nov., Bacillus chryseoplanitiae sp. nov., Bacillus resnikiae sp. nov., and Bacillus frankliniae sp. nov., isolated from Viking spacecraft and associated surfaces.</title>
        <authorList>
            <person name="Seuylemezian A."/>
            <person name="Vaishampayan P."/>
        </authorList>
    </citation>
    <scope>NUCLEOTIDE SEQUENCE [LARGE SCALE GENOMIC DNA]</scope>
    <source>
        <strain evidence="7 8">JJ-247</strain>
    </source>
</reference>
<organism evidence="7 8">
    <name type="scientific">Mesobacillus zeae</name>
    <dbReference type="NCBI Taxonomy" id="1917180"/>
    <lineage>
        <taxon>Bacteria</taxon>
        <taxon>Bacillati</taxon>
        <taxon>Bacillota</taxon>
        <taxon>Bacilli</taxon>
        <taxon>Bacillales</taxon>
        <taxon>Bacillaceae</taxon>
        <taxon>Mesobacillus</taxon>
    </lineage>
</organism>
<dbReference type="GO" id="GO:0016758">
    <property type="term" value="F:hexosyltransferase activity"/>
    <property type="evidence" value="ECO:0007669"/>
    <property type="project" value="InterPro"/>
</dbReference>
<feature type="domain" description="Glycosyl transferase family 28 C-terminal" evidence="5">
    <location>
        <begin position="209"/>
        <end position="348"/>
    </location>
</feature>
<dbReference type="GO" id="GO:0016020">
    <property type="term" value="C:membrane"/>
    <property type="evidence" value="ECO:0007669"/>
    <property type="project" value="UniProtKB-SubCell"/>
</dbReference>
<accession>A0A398B6M8</accession>
<dbReference type="InterPro" id="IPR009695">
    <property type="entry name" value="Diacylglyc_glucosyltr_N"/>
</dbReference>
<dbReference type="PANTHER" id="PTHR43025:SF3">
    <property type="entry name" value="MONOGALACTOSYLDIACYLGLYCEROL SYNTHASE 1, CHLOROPLASTIC"/>
    <property type="match status" value="1"/>
</dbReference>
<dbReference type="GO" id="GO:0009247">
    <property type="term" value="P:glycolipid biosynthetic process"/>
    <property type="evidence" value="ECO:0007669"/>
    <property type="project" value="InterPro"/>
</dbReference>
<evidence type="ECO:0000256" key="1">
    <source>
        <dbReference type="ARBA" id="ARBA00004370"/>
    </source>
</evidence>
<proteinExistence type="inferred from homology"/>
<evidence type="ECO:0000259" key="6">
    <source>
        <dbReference type="Pfam" id="PF06925"/>
    </source>
</evidence>
<comment type="similarity">
    <text evidence="2">Belongs to the glycosyltransferase 28 family.</text>
</comment>
<sequence length="380" mass="44049">MERPTVKKKILFLPFLQIPSGHHQVAKALLEGIQLKQPDIKCEVVDILSYSLGKMEGLVSNIYLGWIKILPQTYNIVYRWNAYTNLARDKRFRLYELLFIKYMRRLLEEKQPDLIVCTHGLPSYLLNYLKEIGEVSTPVINVYTDFFINKVWGIQHIDFHFVPTYEMKKFLNQRGIKESQLFLTGIPIHHKIRKEILIKTPNPSFPLSVLVTGGNLGVGAMEKLVSKIGNDKNVHFSILCGTNRNLFRKIKSFQKSNITPIEYIESRQEMNDLYDKTDAILTKPGGVTLSECLFKGKPIFIYHCLPGQEEINLQTLERLGIIMRLKLEEENSQSVGKQLASFFQDKFQLDNYHSKVSRYLQQIIDKEPSEIIEELLGLRV</sequence>